<reference evidence="1" key="1">
    <citation type="submission" date="2019-11" db="EMBL/GenBank/DDBJ databases">
        <authorList>
            <person name="Feng L."/>
        </authorList>
    </citation>
    <scope>NUCLEOTIDE SEQUENCE</scope>
    <source>
        <strain evidence="1">PagglomeransLFYP105</strain>
    </source>
</reference>
<proteinExistence type="predicted"/>
<name>A0A6N3CS59_ENTAG</name>
<organism evidence="1">
    <name type="scientific">Enterobacter agglomerans</name>
    <name type="common">Erwinia herbicola</name>
    <name type="synonym">Pantoea agglomerans</name>
    <dbReference type="NCBI Taxonomy" id="549"/>
    <lineage>
        <taxon>Bacteria</taxon>
        <taxon>Pseudomonadati</taxon>
        <taxon>Pseudomonadota</taxon>
        <taxon>Gammaproteobacteria</taxon>
        <taxon>Enterobacterales</taxon>
        <taxon>Erwiniaceae</taxon>
        <taxon>Pantoea</taxon>
        <taxon>Pantoea agglomerans group</taxon>
    </lineage>
</organism>
<sequence>MRCIYSLFNGAINMDCSVVAFKEILLCKV</sequence>
<dbReference type="AlphaFoldDB" id="A0A6N3CS59"/>
<gene>
    <name evidence="1" type="ORF">PALFYP105_03520</name>
</gene>
<evidence type="ECO:0000313" key="1">
    <source>
        <dbReference type="EMBL" id="VYU18712.1"/>
    </source>
</evidence>
<accession>A0A6N3CS59</accession>
<protein>
    <submittedName>
        <fullName evidence="1">Uncharacterized protein</fullName>
    </submittedName>
</protein>
<dbReference type="EMBL" id="CACRUS010000006">
    <property type="protein sequence ID" value="VYU18712.1"/>
    <property type="molecule type" value="Genomic_DNA"/>
</dbReference>